<proteinExistence type="predicted"/>
<sequence length="11" mass="1161">MVLSLVSLAKT</sequence>
<reference evidence="1" key="1">
    <citation type="submission" date="2018-02" db="EMBL/GenBank/DDBJ databases">
        <title>Rhizophora mucronata_Transcriptome.</title>
        <authorList>
            <person name="Meera S.P."/>
            <person name="Sreeshan A."/>
            <person name="Augustine A."/>
        </authorList>
    </citation>
    <scope>NUCLEOTIDE SEQUENCE</scope>
    <source>
        <tissue evidence="1">Leaf</tissue>
    </source>
</reference>
<protein>
    <submittedName>
        <fullName evidence="1">Uncharacterized protein</fullName>
    </submittedName>
</protein>
<dbReference type="EMBL" id="GGEC01091187">
    <property type="protein sequence ID" value="MBX71671.1"/>
    <property type="molecule type" value="Transcribed_RNA"/>
</dbReference>
<accession>A0A2P2QXP2</accession>
<name>A0A2P2QXP2_RHIMU</name>
<organism evidence="1">
    <name type="scientific">Rhizophora mucronata</name>
    <name type="common">Asiatic mangrove</name>
    <dbReference type="NCBI Taxonomy" id="61149"/>
    <lineage>
        <taxon>Eukaryota</taxon>
        <taxon>Viridiplantae</taxon>
        <taxon>Streptophyta</taxon>
        <taxon>Embryophyta</taxon>
        <taxon>Tracheophyta</taxon>
        <taxon>Spermatophyta</taxon>
        <taxon>Magnoliopsida</taxon>
        <taxon>eudicotyledons</taxon>
        <taxon>Gunneridae</taxon>
        <taxon>Pentapetalae</taxon>
        <taxon>rosids</taxon>
        <taxon>fabids</taxon>
        <taxon>Malpighiales</taxon>
        <taxon>Rhizophoraceae</taxon>
        <taxon>Rhizophora</taxon>
    </lineage>
</organism>
<evidence type="ECO:0000313" key="1">
    <source>
        <dbReference type="EMBL" id="MBX71671.1"/>
    </source>
</evidence>